<dbReference type="Proteomes" id="UP000005239">
    <property type="component" value="Unassembled WGS sequence"/>
</dbReference>
<gene>
    <name evidence="1" type="primary">WBGene00118012</name>
</gene>
<accession>A0A8R1YLN1</accession>
<protein>
    <submittedName>
        <fullName evidence="1">Uncharacterized protein</fullName>
    </submittedName>
</protein>
<keyword evidence="2" id="KW-1185">Reference proteome</keyword>
<accession>A0A2A6CQ06</accession>
<name>A0A2A6CQ06_PRIPA</name>
<dbReference type="EnsemblMetazoa" id="PPA28458.1">
    <property type="protein sequence ID" value="PPA28458.1"/>
    <property type="gene ID" value="WBGene00118012"/>
</dbReference>
<evidence type="ECO:0000313" key="2">
    <source>
        <dbReference type="Proteomes" id="UP000005239"/>
    </source>
</evidence>
<dbReference type="AlphaFoldDB" id="A0A2A6CQ06"/>
<organism evidence="1 2">
    <name type="scientific">Pristionchus pacificus</name>
    <name type="common">Parasitic nematode worm</name>
    <dbReference type="NCBI Taxonomy" id="54126"/>
    <lineage>
        <taxon>Eukaryota</taxon>
        <taxon>Metazoa</taxon>
        <taxon>Ecdysozoa</taxon>
        <taxon>Nematoda</taxon>
        <taxon>Chromadorea</taxon>
        <taxon>Rhabditida</taxon>
        <taxon>Rhabditina</taxon>
        <taxon>Diplogasteromorpha</taxon>
        <taxon>Diplogasteroidea</taxon>
        <taxon>Neodiplogasteridae</taxon>
        <taxon>Pristionchus</taxon>
    </lineage>
</organism>
<proteinExistence type="predicted"/>
<reference evidence="1" key="2">
    <citation type="submission" date="2022-06" db="UniProtKB">
        <authorList>
            <consortium name="EnsemblMetazoa"/>
        </authorList>
    </citation>
    <scope>IDENTIFICATION</scope>
    <source>
        <strain evidence="1">PS312</strain>
    </source>
</reference>
<reference evidence="2" key="1">
    <citation type="journal article" date="2008" name="Nat. Genet.">
        <title>The Pristionchus pacificus genome provides a unique perspective on nematode lifestyle and parasitism.</title>
        <authorList>
            <person name="Dieterich C."/>
            <person name="Clifton S.W."/>
            <person name="Schuster L.N."/>
            <person name="Chinwalla A."/>
            <person name="Delehaunty K."/>
            <person name="Dinkelacker I."/>
            <person name="Fulton L."/>
            <person name="Fulton R."/>
            <person name="Godfrey J."/>
            <person name="Minx P."/>
            <person name="Mitreva M."/>
            <person name="Roeseler W."/>
            <person name="Tian H."/>
            <person name="Witte H."/>
            <person name="Yang S.P."/>
            <person name="Wilson R.K."/>
            <person name="Sommer R.J."/>
        </authorList>
    </citation>
    <scope>NUCLEOTIDE SEQUENCE [LARGE SCALE GENOMIC DNA]</scope>
    <source>
        <strain evidence="2">PS312</strain>
    </source>
</reference>
<sequence>MLMAGPLLHEIMVDVIIGAVVEHVCPPDCKDVRHPHEIAVNVEERTDALSLIQKQSKQCGFSQRGHLVQLRDEQLSHAAIDPEPNM</sequence>
<evidence type="ECO:0000313" key="1">
    <source>
        <dbReference type="EnsemblMetazoa" id="PPA28458.1"/>
    </source>
</evidence>